<gene>
    <name evidence="2" type="ORF">HWQ67_03795</name>
</gene>
<comment type="caution">
    <text evidence="2">The sequence shown here is derived from an EMBL/GenBank/DDBJ whole genome shotgun (WGS) entry which is preliminary data.</text>
</comment>
<sequence length="205" mass="23394">MTLPPGENSRWDKLVTLPPPEVCQRASVEYDDVAGAYVVRSFGLSYRFTPQQRQITPPVLEPPQQEMLLTRFGYFYRLASLWYLTDARDIPPSNHLVPPEGLKDGEMFFKGGHTLPLNKLAARFGTDRDGFLQRGRELGGEEVSFGDVAIRLFPYPRVPVVLILWLEDEEFPARVNLLFDSTCEFHLPLDMNWNVAMMCALLMSV</sequence>
<keyword evidence="3" id="KW-1185">Reference proteome</keyword>
<name>A0ABS6RY16_9BACT</name>
<feature type="domain" description="DUF3786" evidence="1">
    <location>
        <begin position="19"/>
        <end position="199"/>
    </location>
</feature>
<dbReference type="EMBL" id="JABXWD010000041">
    <property type="protein sequence ID" value="MBV6340698.1"/>
    <property type="molecule type" value="Genomic_DNA"/>
</dbReference>
<dbReference type="InterPro" id="IPR024264">
    <property type="entry name" value="DUF3786"/>
</dbReference>
<reference evidence="2 3" key="1">
    <citation type="journal article" date="2020" name="J Geophys Res Biogeosci">
        <title>Magnetotaxis as an Adaptation to Enable Bacterial Shuttling of Microbial Sulfur and Sulfur Cycling Across Aquatic Oxic#Anoxic Interfaces.</title>
        <authorList>
            <person name="Li J."/>
            <person name="Liu P."/>
            <person name="Wang J."/>
            <person name="Roberts A.P."/>
            <person name="Pan Y."/>
        </authorList>
    </citation>
    <scope>NUCLEOTIDE SEQUENCE [LARGE SCALE GENOMIC DNA]</scope>
    <source>
        <strain evidence="2 3">MYR-1_YQ</strain>
    </source>
</reference>
<dbReference type="RefSeq" id="WP_218251313.1">
    <property type="nucleotide sequence ID" value="NZ_JABXWD010000041.1"/>
</dbReference>
<proteinExistence type="predicted"/>
<dbReference type="Pfam" id="PF12654">
    <property type="entry name" value="DUF3786"/>
    <property type="match status" value="1"/>
</dbReference>
<accession>A0ABS6RY16</accession>
<evidence type="ECO:0000313" key="2">
    <source>
        <dbReference type="EMBL" id="MBV6340698.1"/>
    </source>
</evidence>
<organism evidence="2 3">
    <name type="scientific">Candidatus Magnetobacterium casense</name>
    <dbReference type="NCBI Taxonomy" id="1455061"/>
    <lineage>
        <taxon>Bacteria</taxon>
        <taxon>Pseudomonadati</taxon>
        <taxon>Nitrospirota</taxon>
        <taxon>Thermodesulfovibrionia</taxon>
        <taxon>Thermodesulfovibrionales</taxon>
        <taxon>Candidatus Magnetobacteriaceae</taxon>
        <taxon>Candidatus Magnetobacterium</taxon>
    </lineage>
</organism>
<evidence type="ECO:0000259" key="1">
    <source>
        <dbReference type="Pfam" id="PF12654"/>
    </source>
</evidence>
<protein>
    <submittedName>
        <fullName evidence="2">DUF3786 domain-containing protein</fullName>
    </submittedName>
</protein>
<evidence type="ECO:0000313" key="3">
    <source>
        <dbReference type="Proteomes" id="UP001196980"/>
    </source>
</evidence>
<dbReference type="Proteomes" id="UP001196980">
    <property type="component" value="Unassembled WGS sequence"/>
</dbReference>